<keyword evidence="3" id="KW-0520">NAD</keyword>
<evidence type="ECO:0000259" key="6">
    <source>
        <dbReference type="Pfam" id="PF00389"/>
    </source>
</evidence>
<dbReference type="PROSITE" id="PS00671">
    <property type="entry name" value="D_2_HYDROXYACID_DH_3"/>
    <property type="match status" value="1"/>
</dbReference>
<dbReference type="Pfam" id="PF00389">
    <property type="entry name" value="2-Hacid_dh"/>
    <property type="match status" value="1"/>
</dbReference>
<feature type="domain" description="D-isomer specific 2-hydroxyacid dehydrogenase catalytic" evidence="6">
    <location>
        <begin position="38"/>
        <end position="281"/>
    </location>
</feature>
<dbReference type="SUPFAM" id="SSF52283">
    <property type="entry name" value="Formate/glycerate dehydrogenase catalytic domain-like"/>
    <property type="match status" value="1"/>
</dbReference>
<evidence type="ECO:0000259" key="8">
    <source>
        <dbReference type="Pfam" id="PF11890"/>
    </source>
</evidence>
<keyword evidence="1" id="KW-0963">Cytoplasm</keyword>
<sequence length="403" mass="44525">MKKKINMVAGENIPYINEAFASLGNLTLLPGRSIKSSDLHNTNVLLIRSITRVDHFLLEGTPVEFVGSASAGVDHIDEAYLKTRNIGFTSAAGSNANSVAEYVLASLLFLGKQQGFSLKGKTIGIIGVGNIGKLVKHKVEALGMLPVLHDPPLAETGQVEHRSLAETLSCDVVTLHTPLTTDGPYPTYHMLNEQTLKWLNPSAIFINAARGEVVETHALLNAITENRIGPTIIDVWEDEPAINWDLFQAATIGTPHIAGHSLDGKANGTFMIYAALCKHLGISPTWNPVQVLPAPLVPSLTIDYHEQSDEELIQEMVSTIYDLEADYHRMKQLLAMPQKDRPRRFDELRKHYPVRREFHRTNVTLPKNQERLQDLLAEIGFLEFSEEASNGNGQDKLTSTRSS</sequence>
<proteinExistence type="inferred from homology"/>
<keyword evidence="2 5" id="KW-0560">Oxidoreductase</keyword>
<dbReference type="PANTHER" id="PTHR10996:SF178">
    <property type="entry name" value="2-HYDROXYACID DEHYDROGENASE YGL185C-RELATED"/>
    <property type="match status" value="1"/>
</dbReference>
<dbReference type="RefSeq" id="WP_312746088.1">
    <property type="nucleotide sequence ID" value="NZ_CP116968.1"/>
</dbReference>
<gene>
    <name evidence="9" type="ORF">PQG83_01800</name>
</gene>
<evidence type="ECO:0000259" key="7">
    <source>
        <dbReference type="Pfam" id="PF02826"/>
    </source>
</evidence>
<dbReference type="GO" id="GO:0005829">
    <property type="term" value="C:cytosol"/>
    <property type="evidence" value="ECO:0007669"/>
    <property type="project" value="TreeGrafter"/>
</dbReference>
<evidence type="ECO:0000256" key="3">
    <source>
        <dbReference type="ARBA" id="ARBA00023027"/>
    </source>
</evidence>
<evidence type="ECO:0000256" key="2">
    <source>
        <dbReference type="ARBA" id="ARBA00023002"/>
    </source>
</evidence>
<dbReference type="InterPro" id="IPR029753">
    <property type="entry name" value="D-isomer_DH_CS"/>
</dbReference>
<feature type="domain" description="Erythronate-4-phosphate dehydrogenase dimerisation" evidence="8">
    <location>
        <begin position="301"/>
        <end position="380"/>
    </location>
</feature>
<dbReference type="GO" id="GO:0030267">
    <property type="term" value="F:glyoxylate reductase (NADPH) activity"/>
    <property type="evidence" value="ECO:0007669"/>
    <property type="project" value="TreeGrafter"/>
</dbReference>
<comment type="similarity">
    <text evidence="5">Belongs to the D-isomer specific 2-hydroxyacid dehydrogenase family.</text>
</comment>
<dbReference type="EMBL" id="CP116968">
    <property type="protein sequence ID" value="WNM62503.1"/>
    <property type="molecule type" value="Genomic_DNA"/>
</dbReference>
<dbReference type="InterPro" id="IPR006139">
    <property type="entry name" value="D-isomer_2_OHA_DH_cat_dom"/>
</dbReference>
<evidence type="ECO:0000313" key="9">
    <source>
        <dbReference type="EMBL" id="WNM62503.1"/>
    </source>
</evidence>
<dbReference type="PANTHER" id="PTHR10996">
    <property type="entry name" value="2-HYDROXYACID DEHYDROGENASE-RELATED"/>
    <property type="match status" value="1"/>
</dbReference>
<dbReference type="GO" id="GO:0008615">
    <property type="term" value="P:pyridoxine biosynthetic process"/>
    <property type="evidence" value="ECO:0007669"/>
    <property type="project" value="UniProtKB-KW"/>
</dbReference>
<dbReference type="AlphaFoldDB" id="A0AA96JWG7"/>
<evidence type="ECO:0000256" key="1">
    <source>
        <dbReference type="ARBA" id="ARBA00022490"/>
    </source>
</evidence>
<evidence type="ECO:0000256" key="5">
    <source>
        <dbReference type="RuleBase" id="RU003719"/>
    </source>
</evidence>
<dbReference type="KEGG" id="nneo:PQG83_01800"/>
<keyword evidence="10" id="KW-1185">Reference proteome</keyword>
<name>A0AA96JWG7_9BACT</name>
<reference evidence="9 10" key="1">
    <citation type="submission" date="2023-01" db="EMBL/GenBank/DDBJ databases">
        <title>Cultivation and genomic characterization of new, ubiquitous marine nitrite-oxidizing bacteria from the Nitrospirales.</title>
        <authorList>
            <person name="Mueller A.J."/>
            <person name="Daebeler A."/>
            <person name="Herbold C.W."/>
            <person name="Kirkegaard R.H."/>
            <person name="Daims H."/>
        </authorList>
    </citation>
    <scope>NUCLEOTIDE SEQUENCE [LARGE SCALE GENOMIC DNA]</scope>
    <source>
        <strain evidence="9 10">DK</strain>
    </source>
</reference>
<evidence type="ECO:0000256" key="4">
    <source>
        <dbReference type="ARBA" id="ARBA00023096"/>
    </source>
</evidence>
<dbReference type="InterPro" id="IPR020921">
    <property type="entry name" value="Erythronate-4-P_DHase"/>
</dbReference>
<dbReference type="HAMAP" id="MF_01825">
    <property type="entry name" value="PdxB"/>
    <property type="match status" value="1"/>
</dbReference>
<evidence type="ECO:0000313" key="10">
    <source>
        <dbReference type="Proteomes" id="UP001302494"/>
    </source>
</evidence>
<dbReference type="InterPro" id="IPR036291">
    <property type="entry name" value="NAD(P)-bd_dom_sf"/>
</dbReference>
<dbReference type="GO" id="GO:0046983">
    <property type="term" value="F:protein dimerization activity"/>
    <property type="evidence" value="ECO:0007669"/>
    <property type="project" value="InterPro"/>
</dbReference>
<dbReference type="InterPro" id="IPR050223">
    <property type="entry name" value="D-isomer_2-hydroxyacid_DH"/>
</dbReference>
<dbReference type="Proteomes" id="UP001302494">
    <property type="component" value="Chromosome"/>
</dbReference>
<feature type="domain" description="D-isomer specific 2-hydroxyacid dehydrogenase NAD-binding" evidence="7">
    <location>
        <begin position="113"/>
        <end position="258"/>
    </location>
</feature>
<keyword evidence="4" id="KW-0664">Pyridoxine biosynthesis</keyword>
<dbReference type="Gene3D" id="3.40.50.720">
    <property type="entry name" value="NAD(P)-binding Rossmann-like Domain"/>
    <property type="match status" value="2"/>
</dbReference>
<dbReference type="InterPro" id="IPR038251">
    <property type="entry name" value="PdxB_dimer_sf"/>
</dbReference>
<protein>
    <submittedName>
        <fullName evidence="9">4-phosphoerythronate dehydrogenase</fullName>
    </submittedName>
</protein>
<dbReference type="GO" id="GO:0033711">
    <property type="term" value="F:4-phosphoerythronate dehydrogenase activity"/>
    <property type="evidence" value="ECO:0007669"/>
    <property type="project" value="InterPro"/>
</dbReference>
<dbReference type="InterPro" id="IPR024531">
    <property type="entry name" value="Erythronate-4-P_DHase_dimer"/>
</dbReference>
<accession>A0AA96JWG7</accession>
<dbReference type="Gene3D" id="3.30.1370.170">
    <property type="match status" value="1"/>
</dbReference>
<dbReference type="CDD" id="cd12158">
    <property type="entry name" value="ErythrP_dh"/>
    <property type="match status" value="1"/>
</dbReference>
<dbReference type="SUPFAM" id="SSF51735">
    <property type="entry name" value="NAD(P)-binding Rossmann-fold domains"/>
    <property type="match status" value="1"/>
</dbReference>
<dbReference type="GO" id="GO:0051287">
    <property type="term" value="F:NAD binding"/>
    <property type="evidence" value="ECO:0007669"/>
    <property type="project" value="InterPro"/>
</dbReference>
<dbReference type="Pfam" id="PF11890">
    <property type="entry name" value="DUF3410"/>
    <property type="match status" value="1"/>
</dbReference>
<dbReference type="Pfam" id="PF02826">
    <property type="entry name" value="2-Hacid_dh_C"/>
    <property type="match status" value="1"/>
</dbReference>
<dbReference type="GO" id="GO:0016618">
    <property type="term" value="F:hydroxypyruvate reductase [NAD(P)H] activity"/>
    <property type="evidence" value="ECO:0007669"/>
    <property type="project" value="TreeGrafter"/>
</dbReference>
<dbReference type="InterPro" id="IPR006140">
    <property type="entry name" value="D-isomer_DH_NAD-bd"/>
</dbReference>
<organism evidence="9 10">
    <name type="scientific">Candidatus Nitrospira neomarina</name>
    <dbReference type="NCBI Taxonomy" id="3020899"/>
    <lineage>
        <taxon>Bacteria</taxon>
        <taxon>Pseudomonadati</taxon>
        <taxon>Nitrospirota</taxon>
        <taxon>Nitrospiria</taxon>
        <taxon>Nitrospirales</taxon>
        <taxon>Nitrospiraceae</taxon>
        <taxon>Nitrospira</taxon>
    </lineage>
</organism>